<sequence>MTPSRPLQLGTLTIKADPDAGPSAQPDDPEWALLDAAYLDRHPWAPEESDKIGLLKDLLRDPEDLCAGMQALYALIESPPEPHFEPGEFLGDDEAFAGLTNYENPPGVQTMMYKYQIRSVARMLQMESQPGTMVDPSYSRFAEAATGERYFVDLQRMDIRRQPFRYPLSRGGILCEQMGVGKTLMCLALVLVSRHQPTQPPVDFANNISAVTTDIALRSYPTASAAVMRGERKCIYYRFPPPVRLPRGAKRVPDIAPERFVLAQTTLVVVPLLLVPQWLAEAETHLEAEALKILVIPEGGREKTPLPPMEELVRYDIVLMSLDRFRREGQRYDDETLTTELLRARWKRIILDEGNIANNTKSDAMILADALSIERRWIVSGTPTTQLKQGTESAVKSFLESEAMQRVDSGRSTPNGHATNGHSTSGTESPRRQWSKADLNDVERLGKMLKGFLASEIFQQEDFQRLVTTPLRKRAGPMYGAVERIRQIMSAIMVKHRPGVIDQEVSLPESTLTAETVHFTHWQRLTYNALTALMASNVYTSNFEDPDYFLHPRNTEAFNQVVANLHLACLWFSSTEMDLEGAIGRTESHLRKKQVTEEQRKGLEEALLHMRRAVLDSPDWSEWMQRAVPSIPYEAGMVPATILDAWSESRHTRPSLVDAASLQIMRQANTRGADVQDIVRSGWDERVKHPECEALLAVMEKAEKEWRSRPNQANAAHVPGINHHRDDTKAAADKPKAPKLVKRLGKKKNTDDVMDIDNALDEAARNAERAAESMRGARPMPGVIQTTSMSAKVNFVIRSILAAPPEDKFVIFGTYEEIAHLTDALELTDINSAYAGAKVPATQRKAALKNFASPGMRVCLLELKFAARGLTLTAANRMIFISPVWSLDVQAQAIKRIHRIGQTRPTHIDILVTQGTFEEDIVRREAAMRSNEEEKSYSRALIENPRFVYAESDDQATFPIRLVPRETTLSAVEQETYAQSLAAVAPGTTPPGESGSTTPIITPATPRILPAAADTSTKSKRVMFAGVDDDSEEDASVPVPAKKRARFADD</sequence>
<dbReference type="AlphaFoldDB" id="A0A427Y9W3"/>
<protein>
    <recommendedName>
        <fullName evidence="9">Helicase C-terminal domain-containing protein</fullName>
    </recommendedName>
</protein>
<dbReference type="RefSeq" id="XP_028480158.1">
    <property type="nucleotide sequence ID" value="XM_028616301.1"/>
</dbReference>
<organism evidence="7 8">
    <name type="scientific">Apiotrichum porosum</name>
    <dbReference type="NCBI Taxonomy" id="105984"/>
    <lineage>
        <taxon>Eukaryota</taxon>
        <taxon>Fungi</taxon>
        <taxon>Dikarya</taxon>
        <taxon>Basidiomycota</taxon>
        <taxon>Agaricomycotina</taxon>
        <taxon>Tremellomycetes</taxon>
        <taxon>Trichosporonales</taxon>
        <taxon>Trichosporonaceae</taxon>
        <taxon>Apiotrichum</taxon>
    </lineage>
</organism>
<dbReference type="GO" id="GO:0005634">
    <property type="term" value="C:nucleus"/>
    <property type="evidence" value="ECO:0007669"/>
    <property type="project" value="TreeGrafter"/>
</dbReference>
<dbReference type="CDD" id="cd18793">
    <property type="entry name" value="SF2_C_SNF"/>
    <property type="match status" value="1"/>
</dbReference>
<dbReference type="PANTHER" id="PTHR45626:SF51">
    <property type="entry name" value="SNF2-RELATED DOMAIN-CONTAINING PROTEIN"/>
    <property type="match status" value="1"/>
</dbReference>
<dbReference type="Pfam" id="PF00271">
    <property type="entry name" value="Helicase_C"/>
    <property type="match status" value="1"/>
</dbReference>
<dbReference type="GO" id="GO:0008094">
    <property type="term" value="F:ATP-dependent activity, acting on DNA"/>
    <property type="evidence" value="ECO:0007669"/>
    <property type="project" value="TreeGrafter"/>
</dbReference>
<dbReference type="InterPro" id="IPR000330">
    <property type="entry name" value="SNF2_N"/>
</dbReference>
<feature type="region of interest" description="Disordered" evidence="4">
    <location>
        <begin position="1"/>
        <end position="29"/>
    </location>
</feature>
<evidence type="ECO:0000313" key="7">
    <source>
        <dbReference type="EMBL" id="RSH87950.1"/>
    </source>
</evidence>
<feature type="compositionally biased region" description="Basic residues" evidence="4">
    <location>
        <begin position="1041"/>
        <end position="1050"/>
    </location>
</feature>
<evidence type="ECO:0008006" key="9">
    <source>
        <dbReference type="Google" id="ProtNLM"/>
    </source>
</evidence>
<dbReference type="Gene3D" id="3.40.50.10810">
    <property type="entry name" value="Tandem AAA-ATPase domain"/>
    <property type="match status" value="1"/>
</dbReference>
<dbReference type="STRING" id="105984.A0A427Y9W3"/>
<feature type="domain" description="Helicase ATP-binding" evidence="5">
    <location>
        <begin position="163"/>
        <end position="401"/>
    </location>
</feature>
<keyword evidence="8" id="KW-1185">Reference proteome</keyword>
<dbReference type="InterPro" id="IPR027417">
    <property type="entry name" value="P-loop_NTPase"/>
</dbReference>
<dbReference type="SMART" id="SM00490">
    <property type="entry name" value="HELICc"/>
    <property type="match status" value="1"/>
</dbReference>
<dbReference type="Gene3D" id="3.40.50.300">
    <property type="entry name" value="P-loop containing nucleotide triphosphate hydrolases"/>
    <property type="match status" value="1"/>
</dbReference>
<feature type="compositionally biased region" description="Low complexity" evidence="4">
    <location>
        <begin position="986"/>
        <end position="1013"/>
    </location>
</feature>
<reference evidence="7 8" key="1">
    <citation type="submission" date="2018-11" db="EMBL/GenBank/DDBJ databases">
        <title>Genome sequence of Apiotrichum porosum DSM 27194.</title>
        <authorList>
            <person name="Aliyu H."/>
            <person name="Gorte O."/>
            <person name="Ochsenreither K."/>
        </authorList>
    </citation>
    <scope>NUCLEOTIDE SEQUENCE [LARGE SCALE GENOMIC DNA]</scope>
    <source>
        <strain evidence="7 8">DSM 27194</strain>
    </source>
</reference>
<accession>A0A427Y9W3</accession>
<dbReference type="InterPro" id="IPR001650">
    <property type="entry name" value="Helicase_C-like"/>
</dbReference>
<dbReference type="GeneID" id="39585015"/>
<evidence type="ECO:0000259" key="5">
    <source>
        <dbReference type="PROSITE" id="PS51192"/>
    </source>
</evidence>
<feature type="domain" description="Helicase C-terminal" evidence="6">
    <location>
        <begin position="792"/>
        <end position="955"/>
    </location>
</feature>
<dbReference type="OrthoDB" id="2801544at2759"/>
<feature type="compositionally biased region" description="Basic and acidic residues" evidence="4">
    <location>
        <begin position="723"/>
        <end position="734"/>
    </location>
</feature>
<name>A0A427Y9W3_9TREE</name>
<dbReference type="InterPro" id="IPR038718">
    <property type="entry name" value="SNF2-like_sf"/>
</dbReference>
<keyword evidence="1" id="KW-0547">Nucleotide-binding</keyword>
<keyword evidence="3" id="KW-0067">ATP-binding</keyword>
<dbReference type="Pfam" id="PF00176">
    <property type="entry name" value="SNF2-rel_dom"/>
    <property type="match status" value="1"/>
</dbReference>
<feature type="region of interest" description="Disordered" evidence="4">
    <location>
        <begin position="405"/>
        <end position="435"/>
    </location>
</feature>
<evidence type="ECO:0000313" key="8">
    <source>
        <dbReference type="Proteomes" id="UP000279236"/>
    </source>
</evidence>
<dbReference type="GO" id="GO:0016787">
    <property type="term" value="F:hydrolase activity"/>
    <property type="evidence" value="ECO:0007669"/>
    <property type="project" value="UniProtKB-KW"/>
</dbReference>
<dbReference type="Proteomes" id="UP000279236">
    <property type="component" value="Unassembled WGS sequence"/>
</dbReference>
<comment type="caution">
    <text evidence="7">The sequence shown here is derived from an EMBL/GenBank/DDBJ whole genome shotgun (WGS) entry which is preliminary data.</text>
</comment>
<dbReference type="PROSITE" id="PS51194">
    <property type="entry name" value="HELICASE_CTER"/>
    <property type="match status" value="1"/>
</dbReference>
<feature type="region of interest" description="Disordered" evidence="4">
    <location>
        <begin position="712"/>
        <end position="734"/>
    </location>
</feature>
<feature type="compositionally biased region" description="Polar residues" evidence="4">
    <location>
        <begin position="410"/>
        <end position="428"/>
    </location>
</feature>
<dbReference type="SUPFAM" id="SSF52540">
    <property type="entry name" value="P-loop containing nucleoside triphosphate hydrolases"/>
    <property type="match status" value="2"/>
</dbReference>
<dbReference type="PANTHER" id="PTHR45626">
    <property type="entry name" value="TRANSCRIPTION TERMINATION FACTOR 2-RELATED"/>
    <property type="match status" value="1"/>
</dbReference>
<evidence type="ECO:0000259" key="6">
    <source>
        <dbReference type="PROSITE" id="PS51194"/>
    </source>
</evidence>
<dbReference type="InterPro" id="IPR049730">
    <property type="entry name" value="SNF2/RAD54-like_C"/>
</dbReference>
<evidence type="ECO:0000256" key="2">
    <source>
        <dbReference type="ARBA" id="ARBA00022801"/>
    </source>
</evidence>
<proteinExistence type="predicted"/>
<evidence type="ECO:0000256" key="3">
    <source>
        <dbReference type="ARBA" id="ARBA00022840"/>
    </source>
</evidence>
<dbReference type="InterPro" id="IPR014001">
    <property type="entry name" value="Helicase_ATP-bd"/>
</dbReference>
<feature type="region of interest" description="Disordered" evidence="4">
    <location>
        <begin position="984"/>
        <end position="1050"/>
    </location>
</feature>
<evidence type="ECO:0000256" key="1">
    <source>
        <dbReference type="ARBA" id="ARBA00022741"/>
    </source>
</evidence>
<evidence type="ECO:0000256" key="4">
    <source>
        <dbReference type="SAM" id="MobiDB-lite"/>
    </source>
</evidence>
<dbReference type="GO" id="GO:0005524">
    <property type="term" value="F:ATP binding"/>
    <property type="evidence" value="ECO:0007669"/>
    <property type="project" value="UniProtKB-KW"/>
</dbReference>
<gene>
    <name evidence="7" type="ORF">EHS24_000472</name>
</gene>
<dbReference type="SMART" id="SM00487">
    <property type="entry name" value="DEXDc"/>
    <property type="match status" value="1"/>
</dbReference>
<dbReference type="GO" id="GO:0006281">
    <property type="term" value="P:DNA repair"/>
    <property type="evidence" value="ECO:0007669"/>
    <property type="project" value="TreeGrafter"/>
</dbReference>
<dbReference type="PROSITE" id="PS51192">
    <property type="entry name" value="HELICASE_ATP_BIND_1"/>
    <property type="match status" value="1"/>
</dbReference>
<dbReference type="EMBL" id="RSCE01000001">
    <property type="protein sequence ID" value="RSH87950.1"/>
    <property type="molecule type" value="Genomic_DNA"/>
</dbReference>
<keyword evidence="2" id="KW-0378">Hydrolase</keyword>
<dbReference type="InterPro" id="IPR050628">
    <property type="entry name" value="SNF2_RAD54_helicase_TF"/>
</dbReference>